<evidence type="ECO:0000256" key="1">
    <source>
        <dbReference type="SAM" id="Phobius"/>
    </source>
</evidence>
<evidence type="ECO:0000313" key="2">
    <source>
        <dbReference type="EMBL" id="MBA0803707.1"/>
    </source>
</evidence>
<dbReference type="AlphaFoldDB" id="A0A7J9H1I1"/>
<gene>
    <name evidence="2" type="ORF">Gohar_013889</name>
</gene>
<protein>
    <submittedName>
        <fullName evidence="2">Uncharacterized protein</fullName>
    </submittedName>
</protein>
<keyword evidence="1" id="KW-1133">Transmembrane helix</keyword>
<proteinExistence type="predicted"/>
<keyword evidence="1" id="KW-0812">Transmembrane</keyword>
<reference evidence="2 3" key="1">
    <citation type="journal article" date="2019" name="Genome Biol. Evol.">
        <title>Insights into the evolution of the New World diploid cottons (Gossypium, subgenus Houzingenia) based on genome sequencing.</title>
        <authorList>
            <person name="Grover C.E."/>
            <person name="Arick M.A. 2nd"/>
            <person name="Thrash A."/>
            <person name="Conover J.L."/>
            <person name="Sanders W.S."/>
            <person name="Peterson D.G."/>
            <person name="Frelichowski J.E."/>
            <person name="Scheffler J.A."/>
            <person name="Scheffler B.E."/>
            <person name="Wendel J.F."/>
        </authorList>
    </citation>
    <scope>NUCLEOTIDE SEQUENCE [LARGE SCALE GENOMIC DNA]</scope>
    <source>
        <strain evidence="2">0</strain>
        <tissue evidence="2">Leaf</tissue>
    </source>
</reference>
<organism evidence="2 3">
    <name type="scientific">Gossypium harknessii</name>
    <dbReference type="NCBI Taxonomy" id="34285"/>
    <lineage>
        <taxon>Eukaryota</taxon>
        <taxon>Viridiplantae</taxon>
        <taxon>Streptophyta</taxon>
        <taxon>Embryophyta</taxon>
        <taxon>Tracheophyta</taxon>
        <taxon>Spermatophyta</taxon>
        <taxon>Magnoliopsida</taxon>
        <taxon>eudicotyledons</taxon>
        <taxon>Gunneridae</taxon>
        <taxon>Pentapetalae</taxon>
        <taxon>rosids</taxon>
        <taxon>malvids</taxon>
        <taxon>Malvales</taxon>
        <taxon>Malvaceae</taxon>
        <taxon>Malvoideae</taxon>
        <taxon>Gossypium</taxon>
    </lineage>
</organism>
<keyword evidence="3" id="KW-1185">Reference proteome</keyword>
<dbReference type="Proteomes" id="UP000593560">
    <property type="component" value="Unassembled WGS sequence"/>
</dbReference>
<name>A0A7J9H1I1_9ROSI</name>
<feature type="transmembrane region" description="Helical" evidence="1">
    <location>
        <begin position="23"/>
        <end position="43"/>
    </location>
</feature>
<evidence type="ECO:0000313" key="3">
    <source>
        <dbReference type="Proteomes" id="UP000593560"/>
    </source>
</evidence>
<keyword evidence="1" id="KW-0472">Membrane</keyword>
<comment type="caution">
    <text evidence="2">The sequence shown here is derived from an EMBL/GenBank/DDBJ whole genome shotgun (WGS) entry which is preliminary data.</text>
</comment>
<sequence>QQFWKPATSIFDFFGRIWLDWKVVLLGYGCEFLFGVVIGHVVVKKKLDQFANTSSKFPARRRRMHKNGLEQYWISYFDEEYDSTISGLKFLIYLLEGM</sequence>
<accession>A0A7J9H1I1</accession>
<dbReference type="EMBL" id="JABFAD010000007">
    <property type="protein sequence ID" value="MBA0803707.1"/>
    <property type="molecule type" value="Genomic_DNA"/>
</dbReference>
<feature type="non-terminal residue" evidence="2">
    <location>
        <position position="98"/>
    </location>
</feature>
<feature type="non-terminal residue" evidence="2">
    <location>
        <position position="1"/>
    </location>
</feature>